<dbReference type="Gene3D" id="2.70.70.10">
    <property type="entry name" value="Glucose Permease (Domain IIA)"/>
    <property type="match status" value="1"/>
</dbReference>
<comment type="subcellular location">
    <subcellularLocation>
        <location evidence="2">Cell envelope</location>
    </subcellularLocation>
</comment>
<evidence type="ECO:0000313" key="11">
    <source>
        <dbReference type="EMBL" id="GAP45173.1"/>
    </source>
</evidence>
<protein>
    <submittedName>
        <fullName evidence="11">Murein DD-endopeptidase MepM and murein hydrolase activator NlpD</fullName>
    </submittedName>
</protein>
<dbReference type="AlphaFoldDB" id="A0A0S7BW28"/>
<dbReference type="GO" id="GO:0004222">
    <property type="term" value="F:metalloendopeptidase activity"/>
    <property type="evidence" value="ECO:0007669"/>
    <property type="project" value="TreeGrafter"/>
</dbReference>
<feature type="domain" description="Csd3-like second N-terminal" evidence="10">
    <location>
        <begin position="154"/>
        <end position="271"/>
    </location>
</feature>
<dbReference type="SUPFAM" id="SSF51261">
    <property type="entry name" value="Duplicated hybrid motif"/>
    <property type="match status" value="1"/>
</dbReference>
<evidence type="ECO:0000259" key="9">
    <source>
        <dbReference type="Pfam" id="PF01551"/>
    </source>
</evidence>
<evidence type="ECO:0000256" key="3">
    <source>
        <dbReference type="ARBA" id="ARBA00022670"/>
    </source>
</evidence>
<dbReference type="Pfam" id="PF01551">
    <property type="entry name" value="Peptidase_M23"/>
    <property type="match status" value="1"/>
</dbReference>
<keyword evidence="3" id="KW-0645">Protease</keyword>
<evidence type="ECO:0000256" key="8">
    <source>
        <dbReference type="SAM" id="Phobius"/>
    </source>
</evidence>
<gene>
    <name evidence="11" type="ORF">TBC1_12994</name>
</gene>
<dbReference type="InterPro" id="IPR045834">
    <property type="entry name" value="Csd3_N2"/>
</dbReference>
<dbReference type="Pfam" id="PF19425">
    <property type="entry name" value="Csd3_N2"/>
    <property type="match status" value="1"/>
</dbReference>
<evidence type="ECO:0000259" key="10">
    <source>
        <dbReference type="Pfam" id="PF19425"/>
    </source>
</evidence>
<dbReference type="GO" id="GO:0046872">
    <property type="term" value="F:metal ion binding"/>
    <property type="evidence" value="ECO:0007669"/>
    <property type="project" value="UniProtKB-KW"/>
</dbReference>
<evidence type="ECO:0000256" key="4">
    <source>
        <dbReference type="ARBA" id="ARBA00022723"/>
    </source>
</evidence>
<proteinExistence type="predicted"/>
<dbReference type="GO" id="GO:0030313">
    <property type="term" value="C:cell envelope"/>
    <property type="evidence" value="ECO:0007669"/>
    <property type="project" value="UniProtKB-SubCell"/>
</dbReference>
<evidence type="ECO:0000256" key="6">
    <source>
        <dbReference type="ARBA" id="ARBA00022833"/>
    </source>
</evidence>
<dbReference type="InterPro" id="IPR016047">
    <property type="entry name" value="M23ase_b-sheet_dom"/>
</dbReference>
<keyword evidence="8" id="KW-1133">Transmembrane helix</keyword>
<dbReference type="RefSeq" id="WP_062045337.1">
    <property type="nucleotide sequence ID" value="NZ_DF968183.1"/>
</dbReference>
<feature type="transmembrane region" description="Helical" evidence="8">
    <location>
        <begin position="12"/>
        <end position="30"/>
    </location>
</feature>
<keyword evidence="8" id="KW-0472">Membrane</keyword>
<comment type="cofactor">
    <cofactor evidence="1">
        <name>Zn(2+)</name>
        <dbReference type="ChEBI" id="CHEBI:29105"/>
    </cofactor>
</comment>
<dbReference type="STRING" id="1678841.TBC1_12994"/>
<dbReference type="PATRIC" id="fig|1678841.3.peg.3769"/>
<keyword evidence="5 11" id="KW-0378">Hydrolase</keyword>
<keyword evidence="12" id="KW-1185">Reference proteome</keyword>
<dbReference type="InterPro" id="IPR011055">
    <property type="entry name" value="Dup_hybrid_motif"/>
</dbReference>
<dbReference type="InterPro" id="IPR050570">
    <property type="entry name" value="Cell_wall_metabolism_enzyme"/>
</dbReference>
<evidence type="ECO:0000256" key="5">
    <source>
        <dbReference type="ARBA" id="ARBA00022801"/>
    </source>
</evidence>
<evidence type="ECO:0000256" key="1">
    <source>
        <dbReference type="ARBA" id="ARBA00001947"/>
    </source>
</evidence>
<dbReference type="EMBL" id="DF968183">
    <property type="protein sequence ID" value="GAP45173.1"/>
    <property type="molecule type" value="Genomic_DNA"/>
</dbReference>
<feature type="domain" description="M23ase beta-sheet core" evidence="9">
    <location>
        <begin position="284"/>
        <end position="380"/>
    </location>
</feature>
<dbReference type="GO" id="GO:0006508">
    <property type="term" value="P:proteolysis"/>
    <property type="evidence" value="ECO:0007669"/>
    <property type="project" value="UniProtKB-KW"/>
</dbReference>
<evidence type="ECO:0000256" key="7">
    <source>
        <dbReference type="ARBA" id="ARBA00023049"/>
    </source>
</evidence>
<evidence type="ECO:0000256" key="2">
    <source>
        <dbReference type="ARBA" id="ARBA00004196"/>
    </source>
</evidence>
<dbReference type="Proteomes" id="UP000053091">
    <property type="component" value="Unassembled WGS sequence"/>
</dbReference>
<organism evidence="11">
    <name type="scientific">Lentimicrobium saccharophilum</name>
    <dbReference type="NCBI Taxonomy" id="1678841"/>
    <lineage>
        <taxon>Bacteria</taxon>
        <taxon>Pseudomonadati</taxon>
        <taxon>Bacteroidota</taxon>
        <taxon>Bacteroidia</taxon>
        <taxon>Bacteroidales</taxon>
        <taxon>Lentimicrobiaceae</taxon>
        <taxon>Lentimicrobium</taxon>
    </lineage>
</organism>
<dbReference type="Gene3D" id="3.10.450.350">
    <property type="match status" value="2"/>
</dbReference>
<keyword evidence="6" id="KW-0862">Zinc</keyword>
<dbReference type="PANTHER" id="PTHR21666:SF288">
    <property type="entry name" value="CELL DIVISION PROTEIN YTFB"/>
    <property type="match status" value="1"/>
</dbReference>
<evidence type="ECO:0000313" key="12">
    <source>
        <dbReference type="Proteomes" id="UP000053091"/>
    </source>
</evidence>
<keyword evidence="8" id="KW-0812">Transmembrane</keyword>
<reference evidence="11" key="1">
    <citation type="journal article" date="2015" name="Genome Announc.">
        <title>Draft Genome Sequence of Bacteroidales Strain TBC1, a Novel Isolate from a Methanogenic Wastewater Treatment System.</title>
        <authorList>
            <person name="Tourlousse D.M."/>
            <person name="Matsuura N."/>
            <person name="Sun L."/>
            <person name="Toyonaga M."/>
            <person name="Kuroda K."/>
            <person name="Ohashi A."/>
            <person name="Cruz R."/>
            <person name="Yamaguchi T."/>
            <person name="Sekiguchi Y."/>
        </authorList>
    </citation>
    <scope>NUCLEOTIDE SEQUENCE [LARGE SCALE GENOMIC DNA]</scope>
    <source>
        <strain evidence="11">TBC1</strain>
    </source>
</reference>
<keyword evidence="4" id="KW-0479">Metal-binding</keyword>
<dbReference type="CDD" id="cd12797">
    <property type="entry name" value="M23_peptidase"/>
    <property type="match status" value="1"/>
</dbReference>
<sequence length="424" mass="47113">MKFITRKRLIEAGVLIVVAIVLTFTLDYYMSALRKAPEPENVYEPEPRMEYGIVVDSFYIVKDVISPGENLSAILNKYGVGPLAIEQLARKSAGIFDVRRIRSGNKYTVLCTNDSLKRAEYFIYEHSPTQYVVFETGDSLHIHTGEKEVQVKLRSASGTITSSLWNAMTDAGASPNLTVSLSEIYAWSIDFYAIQPGDNFTVFYEELQVEGEQIGLGNIISARFFHGGKDNFAFRFVQDGTADYFDDKGQSLRKAFLKAPLKFSRISSRFSNSRLHPVLRIRRPHHGVDYAAPKGTPVHSVGSGTVTDVRYAGGAGRMVKIKHNATYSTAYLHLSGYGPGIKSGARVRQGQVIGYVGSSGLSTGPHLDFRFYKNGTPVDPLKVESPPALPVKKELMDSFNLYRLSLTRQLDSLNMPVKQTVMPL</sequence>
<dbReference type="PANTHER" id="PTHR21666">
    <property type="entry name" value="PEPTIDASE-RELATED"/>
    <property type="match status" value="1"/>
</dbReference>
<keyword evidence="7" id="KW-0482">Metalloprotease</keyword>
<dbReference type="OrthoDB" id="9810477at2"/>
<name>A0A0S7BW28_9BACT</name>
<accession>A0A0S7BW28</accession>